<reference evidence="5" key="1">
    <citation type="submission" date="2019-04" db="EMBL/GenBank/DDBJ databases">
        <authorList>
            <person name="Melise S."/>
            <person name="Noan J."/>
            <person name="Okalmin O."/>
        </authorList>
    </citation>
    <scope>NUCLEOTIDE SEQUENCE</scope>
    <source>
        <strain evidence="5">FN9</strain>
    </source>
</reference>
<dbReference type="Proteomes" id="UP000746612">
    <property type="component" value="Unassembled WGS sequence"/>
</dbReference>
<gene>
    <name evidence="5" type="ORF">FUG_LOCUS313099</name>
    <name evidence="4" type="ORF">MDCFG202_LOCUS24590</name>
</gene>
<name>A0A4E9DRX2_GIBZA</name>
<feature type="repeat" description="ANK" evidence="3">
    <location>
        <begin position="50"/>
        <end position="82"/>
    </location>
</feature>
<evidence type="ECO:0000256" key="1">
    <source>
        <dbReference type="ARBA" id="ARBA00022737"/>
    </source>
</evidence>
<dbReference type="PROSITE" id="PS50088">
    <property type="entry name" value="ANK_REPEAT"/>
    <property type="match status" value="1"/>
</dbReference>
<evidence type="ECO:0000256" key="3">
    <source>
        <dbReference type="PROSITE-ProRule" id="PRU00023"/>
    </source>
</evidence>
<dbReference type="EMBL" id="CAJPIJ010000056">
    <property type="protein sequence ID" value="CAG1964725.1"/>
    <property type="molecule type" value="Genomic_DNA"/>
</dbReference>
<sequence>MKRARAYSVDNRIPNAERLLDLCTESFGCDGSVVDMIASEGIDTDVPMQQSRTPLMGAMLNRNFEIASALIQHGANIHAMWTPIYPDSPNKRHPDVNILFEYSLGPSEVSTRTLHSRPDSVPSFIVVPSERMTALHIACKEGNPLIVEYLLSRFGTSYHLNFINEGGLTPLHFTAEGAVKSRKLAENRAKK</sequence>
<dbReference type="EMBL" id="CAAKMV010000134">
    <property type="protein sequence ID" value="VIO58517.1"/>
    <property type="molecule type" value="Genomic_DNA"/>
</dbReference>
<dbReference type="Pfam" id="PF12796">
    <property type="entry name" value="Ank_2"/>
    <property type="match status" value="1"/>
</dbReference>
<dbReference type="PANTHER" id="PTHR24198:SF165">
    <property type="entry name" value="ANKYRIN REPEAT-CONTAINING PROTEIN-RELATED"/>
    <property type="match status" value="1"/>
</dbReference>
<evidence type="ECO:0000313" key="5">
    <source>
        <dbReference type="EMBL" id="VIO58517.1"/>
    </source>
</evidence>
<dbReference type="SUPFAM" id="SSF48403">
    <property type="entry name" value="Ankyrin repeat"/>
    <property type="match status" value="1"/>
</dbReference>
<dbReference type="Pfam" id="PF00023">
    <property type="entry name" value="Ank"/>
    <property type="match status" value="1"/>
</dbReference>
<protein>
    <submittedName>
        <fullName evidence="5">Uncharacterized protein</fullName>
    </submittedName>
</protein>
<proteinExistence type="predicted"/>
<dbReference type="PROSITE" id="PS50297">
    <property type="entry name" value="ANK_REP_REGION"/>
    <property type="match status" value="1"/>
</dbReference>
<dbReference type="InterPro" id="IPR002110">
    <property type="entry name" value="Ankyrin_rpt"/>
</dbReference>
<keyword evidence="1" id="KW-0677">Repeat</keyword>
<dbReference type="InterPro" id="IPR036770">
    <property type="entry name" value="Ankyrin_rpt-contain_sf"/>
</dbReference>
<dbReference type="GO" id="GO:0005737">
    <property type="term" value="C:cytoplasm"/>
    <property type="evidence" value="ECO:0007669"/>
    <property type="project" value="TreeGrafter"/>
</dbReference>
<accession>A0A4E9DRX2</accession>
<evidence type="ECO:0000256" key="2">
    <source>
        <dbReference type="ARBA" id="ARBA00023043"/>
    </source>
</evidence>
<dbReference type="PANTHER" id="PTHR24198">
    <property type="entry name" value="ANKYRIN REPEAT AND PROTEIN KINASE DOMAIN-CONTAINING PROTEIN"/>
    <property type="match status" value="1"/>
</dbReference>
<organism evidence="5">
    <name type="scientific">Gibberella zeae</name>
    <name type="common">Wheat head blight fungus</name>
    <name type="synonym">Fusarium graminearum</name>
    <dbReference type="NCBI Taxonomy" id="5518"/>
    <lineage>
        <taxon>Eukaryota</taxon>
        <taxon>Fungi</taxon>
        <taxon>Dikarya</taxon>
        <taxon>Ascomycota</taxon>
        <taxon>Pezizomycotina</taxon>
        <taxon>Sordariomycetes</taxon>
        <taxon>Hypocreomycetidae</taxon>
        <taxon>Hypocreales</taxon>
        <taxon>Nectriaceae</taxon>
        <taxon>Fusarium</taxon>
    </lineage>
</organism>
<reference evidence="4" key="2">
    <citation type="submission" date="2021-03" db="EMBL/GenBank/DDBJ databases">
        <authorList>
            <person name="Alouane T."/>
            <person name="Langin T."/>
            <person name="Bonhomme L."/>
        </authorList>
    </citation>
    <scope>NUCLEOTIDE SEQUENCE</scope>
    <source>
        <strain evidence="4">MDC_Fg202</strain>
    </source>
</reference>
<keyword evidence="2 3" id="KW-0040">ANK repeat</keyword>
<dbReference type="Gene3D" id="1.25.40.20">
    <property type="entry name" value="Ankyrin repeat-containing domain"/>
    <property type="match status" value="2"/>
</dbReference>
<dbReference type="SMART" id="SM00248">
    <property type="entry name" value="ANK"/>
    <property type="match status" value="2"/>
</dbReference>
<dbReference type="AlphaFoldDB" id="A0A4E9DRX2"/>
<evidence type="ECO:0000313" key="4">
    <source>
        <dbReference type="EMBL" id="CAG1964725.1"/>
    </source>
</evidence>